<dbReference type="Proteomes" id="UP000267049">
    <property type="component" value="Unassembled WGS sequence"/>
</dbReference>
<dbReference type="OrthoDB" id="6265423at2"/>
<dbReference type="AlphaFoldDB" id="A0A3M8SQZ5"/>
<sequence length="124" mass="12347">MDLVQMLVSQLGINDQQARGGTGLLLKLAQDRLAGSEFASLANAVPGAADLIAAAPGEDDGGLMGALGGLLGGQAGDLMTLANGFSKLGVDLDTARNFLPVITGFLGEKGDGAAQAVLAKLLGR</sequence>
<accession>A0A3M8SQZ5</accession>
<dbReference type="EMBL" id="RIBS01000005">
    <property type="protein sequence ID" value="RNF83125.1"/>
    <property type="molecule type" value="Genomic_DNA"/>
</dbReference>
<dbReference type="RefSeq" id="WP_123088257.1">
    <property type="nucleotide sequence ID" value="NZ_RIBS01000005.1"/>
</dbReference>
<dbReference type="InterPro" id="IPR021302">
    <property type="entry name" value="DUF2780_VcgC/VcgE"/>
</dbReference>
<evidence type="ECO:0000313" key="1">
    <source>
        <dbReference type="EMBL" id="RNF83125.1"/>
    </source>
</evidence>
<keyword evidence="2" id="KW-1185">Reference proteome</keyword>
<name>A0A3M8SQZ5_9GAMM</name>
<dbReference type="Pfam" id="PF11075">
    <property type="entry name" value="DUF2780"/>
    <property type="match status" value="1"/>
</dbReference>
<reference evidence="1 2" key="1">
    <citation type="submission" date="2018-11" db="EMBL/GenBank/DDBJ databases">
        <title>Lysobacter cryohumiis sp. nov., isolated from soil in the Tianshan Mountains, Xinjiang, China.</title>
        <authorList>
            <person name="Luo Y."/>
            <person name="Sheng H."/>
        </authorList>
    </citation>
    <scope>NUCLEOTIDE SEQUENCE [LARGE SCALE GENOMIC DNA]</scope>
    <source>
        <strain evidence="1 2">ZS60</strain>
    </source>
</reference>
<proteinExistence type="predicted"/>
<gene>
    <name evidence="1" type="ORF">EER27_11440</name>
</gene>
<organism evidence="1 2">
    <name type="scientific">Montanilutibacter psychrotolerans</name>
    <dbReference type="NCBI Taxonomy" id="1327343"/>
    <lineage>
        <taxon>Bacteria</taxon>
        <taxon>Pseudomonadati</taxon>
        <taxon>Pseudomonadota</taxon>
        <taxon>Gammaproteobacteria</taxon>
        <taxon>Lysobacterales</taxon>
        <taxon>Lysobacteraceae</taxon>
        <taxon>Montanilutibacter</taxon>
    </lineage>
</organism>
<evidence type="ECO:0000313" key="2">
    <source>
        <dbReference type="Proteomes" id="UP000267049"/>
    </source>
</evidence>
<comment type="caution">
    <text evidence="1">The sequence shown here is derived from an EMBL/GenBank/DDBJ whole genome shotgun (WGS) entry which is preliminary data.</text>
</comment>
<protein>
    <submittedName>
        <fullName evidence="1">DUF2780 domain-containing protein</fullName>
    </submittedName>
</protein>